<organism evidence="2">
    <name type="scientific">freshwater metagenome</name>
    <dbReference type="NCBI Taxonomy" id="449393"/>
    <lineage>
        <taxon>unclassified sequences</taxon>
        <taxon>metagenomes</taxon>
        <taxon>ecological metagenomes</taxon>
    </lineage>
</organism>
<protein>
    <submittedName>
        <fullName evidence="2">Unannotated protein</fullName>
    </submittedName>
</protein>
<dbReference type="InterPro" id="IPR018723">
    <property type="entry name" value="DUF2254_membrane"/>
</dbReference>
<feature type="transmembrane region" description="Helical" evidence="1">
    <location>
        <begin position="27"/>
        <end position="48"/>
    </location>
</feature>
<evidence type="ECO:0000313" key="2">
    <source>
        <dbReference type="EMBL" id="CAB4929564.1"/>
    </source>
</evidence>
<accession>A0A6J7IGW8</accession>
<dbReference type="Pfam" id="PF10011">
    <property type="entry name" value="DUF2254"/>
    <property type="match status" value="1"/>
</dbReference>
<sequence length="448" mass="48752">MSVQLTRRVPGFFSITRFRLRHLAGESMWLIPFGYVLLALLLVLVVELMPTIDVLSAPQVDATLLTSIAGGMLALAGFVITISFITVEFASIALSPRLVGILRRDRMVKRALGLAFGAFTFSTVGALLVKPEENPVDDLFGILSTLWSIVAAVMFVVMLDRISNLLRAGNAVATVGDKARKELDAVHPVAYGVESDSPLAGASREAALHAPDDTTIEIYENPEPEWWDGDRGAPPTSRFSGDGPGTLHHEGQPAVLVAVDLVRLGRLAAEHGTRIDLSVPVGRFVPVHSAVMRIADGDVAELADDLRSTLAWANEPTLASDPRHAFRVLVDIGLKGLAPGVNDPTTAVQAIDQMHDLLRRLAWRQLGELRVRDADGTVRVTMPAPTWGHYLRLACEELADFGARHAQVRRHLRVMLDDLTQWAPEGRRDAAVLQRERTEDAIGALRAS</sequence>
<feature type="transmembrane region" description="Helical" evidence="1">
    <location>
        <begin position="111"/>
        <end position="128"/>
    </location>
</feature>
<keyword evidence="1" id="KW-0472">Membrane</keyword>
<evidence type="ECO:0000256" key="1">
    <source>
        <dbReference type="SAM" id="Phobius"/>
    </source>
</evidence>
<keyword evidence="1" id="KW-1133">Transmembrane helix</keyword>
<gene>
    <name evidence="2" type="ORF">UFOPK3564_02296</name>
</gene>
<dbReference type="EMBL" id="CAFBMK010000154">
    <property type="protein sequence ID" value="CAB4929564.1"/>
    <property type="molecule type" value="Genomic_DNA"/>
</dbReference>
<reference evidence="2" key="1">
    <citation type="submission" date="2020-05" db="EMBL/GenBank/DDBJ databases">
        <authorList>
            <person name="Chiriac C."/>
            <person name="Salcher M."/>
            <person name="Ghai R."/>
            <person name="Kavagutti S V."/>
        </authorList>
    </citation>
    <scope>NUCLEOTIDE SEQUENCE</scope>
</reference>
<keyword evidence="1" id="KW-0812">Transmembrane</keyword>
<name>A0A6J7IGW8_9ZZZZ</name>
<proteinExistence type="predicted"/>
<dbReference type="AlphaFoldDB" id="A0A6J7IGW8"/>
<feature type="transmembrane region" description="Helical" evidence="1">
    <location>
        <begin position="68"/>
        <end position="90"/>
    </location>
</feature>
<feature type="transmembrane region" description="Helical" evidence="1">
    <location>
        <begin position="140"/>
        <end position="159"/>
    </location>
</feature>